<dbReference type="CDD" id="cd02440">
    <property type="entry name" value="AdoMet_MTases"/>
    <property type="match status" value="1"/>
</dbReference>
<evidence type="ECO:0000259" key="2">
    <source>
        <dbReference type="Pfam" id="PF13649"/>
    </source>
</evidence>
<feature type="domain" description="Methyltransferase" evidence="2">
    <location>
        <begin position="54"/>
        <end position="144"/>
    </location>
</feature>
<evidence type="ECO:0000313" key="3">
    <source>
        <dbReference type="EMBL" id="MCP2264533.1"/>
    </source>
</evidence>
<keyword evidence="1" id="KW-0808">Transferase</keyword>
<dbReference type="InterPro" id="IPR041698">
    <property type="entry name" value="Methyltransf_25"/>
</dbReference>
<name>A0A9X2G2K4_9MICO</name>
<accession>A0A9X2G2K4</accession>
<reference evidence="3" key="1">
    <citation type="submission" date="2022-06" db="EMBL/GenBank/DDBJ databases">
        <title>Genomic Encyclopedia of Archaeal and Bacterial Type Strains, Phase II (KMG-II): from individual species to whole genera.</title>
        <authorList>
            <person name="Goeker M."/>
        </authorList>
    </citation>
    <scope>NUCLEOTIDE SEQUENCE</scope>
    <source>
        <strain evidence="3">DSM 26652</strain>
    </source>
</reference>
<dbReference type="Gene3D" id="3.40.50.150">
    <property type="entry name" value="Vaccinia Virus protein VP39"/>
    <property type="match status" value="1"/>
</dbReference>
<dbReference type="GO" id="GO:0032259">
    <property type="term" value="P:methylation"/>
    <property type="evidence" value="ECO:0007669"/>
    <property type="project" value="UniProtKB-KW"/>
</dbReference>
<dbReference type="SUPFAM" id="SSF53335">
    <property type="entry name" value="S-adenosyl-L-methionine-dependent methyltransferases"/>
    <property type="match status" value="1"/>
</dbReference>
<proteinExistence type="predicted"/>
<comment type="caution">
    <text evidence="3">The sequence shown here is derived from an EMBL/GenBank/DDBJ whole genome shotgun (WGS) entry which is preliminary data.</text>
</comment>
<dbReference type="Proteomes" id="UP001139493">
    <property type="component" value="Unassembled WGS sequence"/>
</dbReference>
<dbReference type="EMBL" id="JAMTCS010000005">
    <property type="protein sequence ID" value="MCP2264533.1"/>
    <property type="molecule type" value="Genomic_DNA"/>
</dbReference>
<sequence length="229" mass="23838">MTSPEHLTTVRAGYDAKAQAYTDFATEAFAAKPLVHTMIRTFAELVGQTGGGLVADVGCGPGHVTRYLREHGVDAFGVDLSPELLAIARASNPGVRFELGDMGALDVPSGSLAGVVANYSLLHTPPEVLPGVLAELTRTLAPGGHLLAGFPALDDAGTHDAGTHAGGRTAVNAATFDHTVTRAWRFSVDDVADLLARDGAVEVARLVIAATEDVVRGFPQAHLLVRRTA</sequence>
<gene>
    <name evidence="3" type="ORF">APR03_001871</name>
</gene>
<dbReference type="GO" id="GO:0008168">
    <property type="term" value="F:methyltransferase activity"/>
    <property type="evidence" value="ECO:0007669"/>
    <property type="project" value="UniProtKB-KW"/>
</dbReference>
<evidence type="ECO:0000313" key="4">
    <source>
        <dbReference type="Proteomes" id="UP001139493"/>
    </source>
</evidence>
<dbReference type="Pfam" id="PF13649">
    <property type="entry name" value="Methyltransf_25"/>
    <property type="match status" value="1"/>
</dbReference>
<protein>
    <submittedName>
        <fullName evidence="3">Methyltransferase domain-containing protein</fullName>
    </submittedName>
</protein>
<keyword evidence="3" id="KW-0489">Methyltransferase</keyword>
<dbReference type="InterPro" id="IPR029063">
    <property type="entry name" value="SAM-dependent_MTases_sf"/>
</dbReference>
<keyword evidence="4" id="KW-1185">Reference proteome</keyword>
<dbReference type="AlphaFoldDB" id="A0A9X2G2K4"/>
<organism evidence="3 4">
    <name type="scientific">Promicromonospora thailandica</name>
    <dbReference type="NCBI Taxonomy" id="765201"/>
    <lineage>
        <taxon>Bacteria</taxon>
        <taxon>Bacillati</taxon>
        <taxon>Actinomycetota</taxon>
        <taxon>Actinomycetes</taxon>
        <taxon>Micrococcales</taxon>
        <taxon>Promicromonosporaceae</taxon>
        <taxon>Promicromonospora</taxon>
    </lineage>
</organism>
<dbReference type="RefSeq" id="WP_253835036.1">
    <property type="nucleotide sequence ID" value="NZ_JAMTCS010000005.1"/>
</dbReference>
<dbReference type="PANTHER" id="PTHR43861">
    <property type="entry name" value="TRANS-ACONITATE 2-METHYLTRANSFERASE-RELATED"/>
    <property type="match status" value="1"/>
</dbReference>
<evidence type="ECO:0000256" key="1">
    <source>
        <dbReference type="ARBA" id="ARBA00022679"/>
    </source>
</evidence>